<dbReference type="InterPro" id="IPR004360">
    <property type="entry name" value="Glyas_Fos-R_dOase_dom"/>
</dbReference>
<dbReference type="PROSITE" id="PS51819">
    <property type="entry name" value="VOC"/>
    <property type="match status" value="1"/>
</dbReference>
<dbReference type="AlphaFoldDB" id="A0A841FR09"/>
<dbReference type="EMBL" id="JACHGT010000005">
    <property type="protein sequence ID" value="MBB6034989.1"/>
    <property type="molecule type" value="Genomic_DNA"/>
</dbReference>
<keyword evidence="3" id="KW-1185">Reference proteome</keyword>
<comment type="caution">
    <text evidence="2">The sequence shown here is derived from an EMBL/GenBank/DDBJ whole genome shotgun (WGS) entry which is preliminary data.</text>
</comment>
<dbReference type="InterPro" id="IPR037523">
    <property type="entry name" value="VOC_core"/>
</dbReference>
<dbReference type="GO" id="GO:0016829">
    <property type="term" value="F:lyase activity"/>
    <property type="evidence" value="ECO:0007669"/>
    <property type="project" value="UniProtKB-KW"/>
</dbReference>
<protein>
    <submittedName>
        <fullName evidence="2">Catechol 2,3-dioxygenase-like lactoylglutathione lyase family enzyme</fullName>
    </submittedName>
</protein>
<accession>A0A841FR09</accession>
<keyword evidence="2" id="KW-0456">Lyase</keyword>
<keyword evidence="2" id="KW-0223">Dioxygenase</keyword>
<dbReference type="PANTHER" id="PTHR36437:SF2">
    <property type="entry name" value="GLYOXALASE_BLEOMYCIN RESISTANCE PROTEIN_DIOXYGENASE"/>
    <property type="match status" value="1"/>
</dbReference>
<dbReference type="Proteomes" id="UP000548476">
    <property type="component" value="Unassembled WGS sequence"/>
</dbReference>
<evidence type="ECO:0000259" key="1">
    <source>
        <dbReference type="PROSITE" id="PS51819"/>
    </source>
</evidence>
<dbReference type="GO" id="GO:0051213">
    <property type="term" value="F:dioxygenase activity"/>
    <property type="evidence" value="ECO:0007669"/>
    <property type="project" value="UniProtKB-KW"/>
</dbReference>
<proteinExistence type="predicted"/>
<gene>
    <name evidence="2" type="ORF">HNR73_002843</name>
</gene>
<dbReference type="Gene3D" id="3.10.180.10">
    <property type="entry name" value="2,3-Dihydroxybiphenyl 1,2-Dioxygenase, domain 1"/>
    <property type="match status" value="1"/>
</dbReference>
<reference evidence="2 3" key="1">
    <citation type="submission" date="2020-08" db="EMBL/GenBank/DDBJ databases">
        <title>Genomic Encyclopedia of Type Strains, Phase IV (KMG-IV): sequencing the most valuable type-strain genomes for metagenomic binning, comparative biology and taxonomic classification.</title>
        <authorList>
            <person name="Goeker M."/>
        </authorList>
    </citation>
    <scope>NUCLEOTIDE SEQUENCE [LARGE SCALE GENOMIC DNA]</scope>
    <source>
        <strain evidence="2 3">YIM 65646</strain>
    </source>
</reference>
<keyword evidence="2" id="KW-0560">Oxidoreductase</keyword>
<sequence length="130" mass="14532">MAHLGEVVLVVRDYDVAIEYYVGRLGFELVEDTVMSPSKRWVKVRPAGTGGAALLLAKADGDHQESRIGDQTGGRVAFFLYTDDFHRDHARMLAAGVAFEEEPRHEAFGTVAVFADLYGNRWDFIERKDA</sequence>
<feature type="domain" description="VOC" evidence="1">
    <location>
        <begin position="3"/>
        <end position="127"/>
    </location>
</feature>
<dbReference type="Pfam" id="PF00903">
    <property type="entry name" value="Glyoxalase"/>
    <property type="match status" value="1"/>
</dbReference>
<dbReference type="InterPro" id="IPR029068">
    <property type="entry name" value="Glyas_Bleomycin-R_OHBP_Dase"/>
</dbReference>
<dbReference type="SUPFAM" id="SSF54593">
    <property type="entry name" value="Glyoxalase/Bleomycin resistance protein/Dihydroxybiphenyl dioxygenase"/>
    <property type="match status" value="1"/>
</dbReference>
<dbReference type="PANTHER" id="PTHR36437">
    <property type="entry name" value="GLYOXALASE/BLEOMYCIN RESISTANCE PROTEIN/DIOXYGENASE"/>
    <property type="match status" value="1"/>
</dbReference>
<name>A0A841FR09_9ACTN</name>
<evidence type="ECO:0000313" key="3">
    <source>
        <dbReference type="Proteomes" id="UP000548476"/>
    </source>
</evidence>
<evidence type="ECO:0000313" key="2">
    <source>
        <dbReference type="EMBL" id="MBB6034989.1"/>
    </source>
</evidence>
<organism evidence="2 3">
    <name type="scientific">Phytomonospora endophytica</name>
    <dbReference type="NCBI Taxonomy" id="714109"/>
    <lineage>
        <taxon>Bacteria</taxon>
        <taxon>Bacillati</taxon>
        <taxon>Actinomycetota</taxon>
        <taxon>Actinomycetes</taxon>
        <taxon>Micromonosporales</taxon>
        <taxon>Micromonosporaceae</taxon>
        <taxon>Phytomonospora</taxon>
    </lineage>
</organism>
<dbReference type="RefSeq" id="WP_184787835.1">
    <property type="nucleotide sequence ID" value="NZ_BONT01000112.1"/>
</dbReference>